<dbReference type="AlphaFoldDB" id="A0A3B1C0T9"/>
<evidence type="ECO:0000256" key="6">
    <source>
        <dbReference type="ARBA" id="ARBA00022982"/>
    </source>
</evidence>
<dbReference type="GO" id="GO:0009055">
    <property type="term" value="F:electron transfer activity"/>
    <property type="evidence" value="ECO:0007669"/>
    <property type="project" value="InterPro"/>
</dbReference>
<evidence type="ECO:0000256" key="10">
    <source>
        <dbReference type="SAM" id="Phobius"/>
    </source>
</evidence>
<dbReference type="InterPro" id="IPR027387">
    <property type="entry name" value="Cytb/b6-like_sf"/>
</dbReference>
<comment type="subcellular location">
    <subcellularLocation>
        <location evidence="1">Membrane</location>
        <topology evidence="1">Multi-pass membrane protein</topology>
    </subcellularLocation>
</comment>
<feature type="domain" description="Cytochrome b/b6 C-terminal region profile" evidence="11">
    <location>
        <begin position="25"/>
        <end position="162"/>
    </location>
</feature>
<evidence type="ECO:0000256" key="9">
    <source>
        <dbReference type="ARBA" id="ARBA00023136"/>
    </source>
</evidence>
<organism evidence="12">
    <name type="scientific">hydrothermal vent metagenome</name>
    <dbReference type="NCBI Taxonomy" id="652676"/>
    <lineage>
        <taxon>unclassified sequences</taxon>
        <taxon>metagenomes</taxon>
        <taxon>ecological metagenomes</taxon>
    </lineage>
</organism>
<sequence>MAHQTEYTKKKEFEVKALPIEEKKRLVREKKAFWFFPHHMVEQIIICMTIVVGLIVISTLFPAHLGPKADPFDTPDHIKPEWYFLAAYHSLKLAEYFEFLGAWAPKILGILAQGLAVALLLLVPFLDAGGRERRPSKRPIAMAIGAATAIAMLTLTLLGHYS</sequence>
<keyword evidence="4 10" id="KW-0812">Transmembrane</keyword>
<proteinExistence type="predicted"/>
<evidence type="ECO:0000259" key="11">
    <source>
        <dbReference type="PROSITE" id="PS51003"/>
    </source>
</evidence>
<name>A0A3B1C0T9_9ZZZZ</name>
<evidence type="ECO:0000256" key="2">
    <source>
        <dbReference type="ARBA" id="ARBA00022448"/>
    </source>
</evidence>
<keyword evidence="2" id="KW-0813">Transport</keyword>
<evidence type="ECO:0000256" key="1">
    <source>
        <dbReference type="ARBA" id="ARBA00004141"/>
    </source>
</evidence>
<gene>
    <name evidence="12" type="ORF">MNBD_NITROSPINAE02-798</name>
</gene>
<evidence type="ECO:0000313" key="12">
    <source>
        <dbReference type="EMBL" id="VAX21692.1"/>
    </source>
</evidence>
<feature type="transmembrane region" description="Helical" evidence="10">
    <location>
        <begin position="44"/>
        <end position="65"/>
    </location>
</feature>
<dbReference type="Gene3D" id="1.20.810.10">
    <property type="entry name" value="Cytochrome Bc1 Complex, Chain C"/>
    <property type="match status" value="1"/>
</dbReference>
<dbReference type="GO" id="GO:0016020">
    <property type="term" value="C:membrane"/>
    <property type="evidence" value="ECO:0007669"/>
    <property type="project" value="UniProtKB-SubCell"/>
</dbReference>
<keyword evidence="3" id="KW-0349">Heme</keyword>
<protein>
    <recommendedName>
        <fullName evidence="11">Cytochrome b/b6 C-terminal region profile domain-containing protein</fullName>
    </recommendedName>
</protein>
<evidence type="ECO:0000256" key="4">
    <source>
        <dbReference type="ARBA" id="ARBA00022692"/>
    </source>
</evidence>
<keyword evidence="9 10" id="KW-0472">Membrane</keyword>
<evidence type="ECO:0000256" key="8">
    <source>
        <dbReference type="ARBA" id="ARBA00023004"/>
    </source>
</evidence>
<dbReference type="GO" id="GO:0016491">
    <property type="term" value="F:oxidoreductase activity"/>
    <property type="evidence" value="ECO:0007669"/>
    <property type="project" value="InterPro"/>
</dbReference>
<feature type="transmembrane region" description="Helical" evidence="10">
    <location>
        <begin position="140"/>
        <end position="161"/>
    </location>
</feature>
<evidence type="ECO:0000256" key="7">
    <source>
        <dbReference type="ARBA" id="ARBA00022989"/>
    </source>
</evidence>
<dbReference type="PROSITE" id="PS51003">
    <property type="entry name" value="CYTB_CTER"/>
    <property type="match status" value="1"/>
</dbReference>
<feature type="transmembrane region" description="Helical" evidence="10">
    <location>
        <begin position="107"/>
        <end position="128"/>
    </location>
</feature>
<dbReference type="InterPro" id="IPR036150">
    <property type="entry name" value="Cyt_b/b6_C_sf"/>
</dbReference>
<accession>A0A3B1C0T9</accession>
<dbReference type="GO" id="GO:0046872">
    <property type="term" value="F:metal ion binding"/>
    <property type="evidence" value="ECO:0007669"/>
    <property type="project" value="UniProtKB-KW"/>
</dbReference>
<keyword evidence="7 10" id="KW-1133">Transmembrane helix</keyword>
<keyword evidence="6" id="KW-0249">Electron transport</keyword>
<evidence type="ECO:0000256" key="5">
    <source>
        <dbReference type="ARBA" id="ARBA00022723"/>
    </source>
</evidence>
<evidence type="ECO:0000256" key="3">
    <source>
        <dbReference type="ARBA" id="ARBA00022617"/>
    </source>
</evidence>
<keyword evidence="5" id="KW-0479">Metal-binding</keyword>
<dbReference type="EMBL" id="UOGE01000068">
    <property type="protein sequence ID" value="VAX21692.1"/>
    <property type="molecule type" value="Genomic_DNA"/>
</dbReference>
<dbReference type="Pfam" id="PF00032">
    <property type="entry name" value="Cytochrom_B_C"/>
    <property type="match status" value="1"/>
</dbReference>
<reference evidence="12" key="1">
    <citation type="submission" date="2018-06" db="EMBL/GenBank/DDBJ databases">
        <authorList>
            <person name="Zhirakovskaya E."/>
        </authorList>
    </citation>
    <scope>NUCLEOTIDE SEQUENCE</scope>
</reference>
<keyword evidence="8" id="KW-0408">Iron</keyword>
<dbReference type="SUPFAM" id="SSF81648">
    <property type="entry name" value="a domain/subunit of cytochrome bc1 complex (Ubiquinol-cytochrome c reductase)"/>
    <property type="match status" value="1"/>
</dbReference>
<dbReference type="InterPro" id="IPR005798">
    <property type="entry name" value="Cyt_b/b6_C"/>
</dbReference>